<feature type="region of interest" description="Disordered" evidence="1">
    <location>
        <begin position="1"/>
        <end position="24"/>
    </location>
</feature>
<sequence>MESKSGTDDEVGSAANESSHDGAPSSLMITFLKAVSDQNLVRAQGLAEDILMLEPENKLVRAAGLTATATATATATSPQNTSAAAIAIESGTARLLPPPIPSNHHRRRRRL</sequence>
<dbReference type="AlphaFoldDB" id="A0A6T7GCZ0"/>
<organism evidence="2">
    <name type="scientific">Florenciella parvula</name>
    <dbReference type="NCBI Taxonomy" id="236787"/>
    <lineage>
        <taxon>Eukaryota</taxon>
        <taxon>Sar</taxon>
        <taxon>Stramenopiles</taxon>
        <taxon>Ochrophyta</taxon>
        <taxon>Dictyochophyceae</taxon>
        <taxon>Florenciellales</taxon>
        <taxon>Florenciella</taxon>
    </lineage>
</organism>
<evidence type="ECO:0000313" key="3">
    <source>
        <dbReference type="EMBL" id="CAD9442278.1"/>
    </source>
</evidence>
<dbReference type="EMBL" id="HBGT01028876">
    <property type="protein sequence ID" value="CAD9442267.1"/>
    <property type="molecule type" value="Transcribed_RNA"/>
</dbReference>
<dbReference type="EMBL" id="HBGT01028880">
    <property type="protein sequence ID" value="CAD9442278.1"/>
    <property type="molecule type" value="Transcribed_RNA"/>
</dbReference>
<accession>A0A6T7GCZ0</accession>
<protein>
    <submittedName>
        <fullName evidence="2">Uncharacterized protein</fullName>
    </submittedName>
</protein>
<reference evidence="2" key="1">
    <citation type="submission" date="2021-01" db="EMBL/GenBank/DDBJ databases">
        <authorList>
            <person name="Corre E."/>
            <person name="Pelletier E."/>
            <person name="Niang G."/>
            <person name="Scheremetjew M."/>
            <person name="Finn R."/>
            <person name="Kale V."/>
            <person name="Holt S."/>
            <person name="Cochrane G."/>
            <person name="Meng A."/>
            <person name="Brown T."/>
            <person name="Cohen L."/>
        </authorList>
    </citation>
    <scope>NUCLEOTIDE SEQUENCE</scope>
    <source>
        <strain evidence="2">RCC1693</strain>
    </source>
</reference>
<evidence type="ECO:0000256" key="1">
    <source>
        <dbReference type="SAM" id="MobiDB-lite"/>
    </source>
</evidence>
<evidence type="ECO:0000313" key="2">
    <source>
        <dbReference type="EMBL" id="CAD9442267.1"/>
    </source>
</evidence>
<proteinExistence type="predicted"/>
<name>A0A6T7GCZ0_9STRA</name>
<gene>
    <name evidence="2" type="ORF">FPAR1323_LOCUS15077</name>
    <name evidence="3" type="ORF">FPAR1323_LOCUS15080</name>
</gene>